<evidence type="ECO:0008006" key="3">
    <source>
        <dbReference type="Google" id="ProtNLM"/>
    </source>
</evidence>
<keyword evidence="2" id="KW-1185">Reference proteome</keyword>
<dbReference type="EMBL" id="JAUSRB010000002">
    <property type="protein sequence ID" value="MDP9864839.1"/>
    <property type="molecule type" value="Genomic_DNA"/>
</dbReference>
<evidence type="ECO:0000313" key="1">
    <source>
        <dbReference type="EMBL" id="MDP9864839.1"/>
    </source>
</evidence>
<dbReference type="InterPro" id="IPR012348">
    <property type="entry name" value="RNR-like"/>
</dbReference>
<accession>A0ABT9R6G9</accession>
<name>A0ABT9R6G9_9ACTN</name>
<comment type="caution">
    <text evidence="1">The sequence shown here is derived from an EMBL/GenBank/DDBJ whole genome shotgun (WGS) entry which is preliminary data.</text>
</comment>
<organism evidence="1 2">
    <name type="scientific">Streptosporangium brasiliense</name>
    <dbReference type="NCBI Taxonomy" id="47480"/>
    <lineage>
        <taxon>Bacteria</taxon>
        <taxon>Bacillati</taxon>
        <taxon>Actinomycetota</taxon>
        <taxon>Actinomycetes</taxon>
        <taxon>Streptosporangiales</taxon>
        <taxon>Streptosporangiaceae</taxon>
        <taxon>Streptosporangium</taxon>
    </lineage>
</organism>
<sequence length="238" mass="26221">MADMHDFGGWVRDFEAEAERRGLQGDPAWERGARLDRPVLRSLQRFQVGEDGDGANLMAKAAGTGDGAYAEAVRLFVAEERNHARLLALLLAAGGARTITAHWSDTVFVRLRRTLGLRLELLVLMVAEVVALRYYRALRDGSGDRLTSDVAGRILADEQRHVPFHCDRLRESFRSTPRAIRTVVRCGWWVLLLGACAVVVWDHGPALRRLGVSGAAFVTDVTGLFSAVTEKVFGAGRL</sequence>
<dbReference type="InterPro" id="IPR009078">
    <property type="entry name" value="Ferritin-like_SF"/>
</dbReference>
<reference evidence="1 2" key="1">
    <citation type="submission" date="2023-07" db="EMBL/GenBank/DDBJ databases">
        <title>Sequencing the genomes of 1000 actinobacteria strains.</title>
        <authorList>
            <person name="Klenk H.-P."/>
        </authorList>
    </citation>
    <scope>NUCLEOTIDE SEQUENCE [LARGE SCALE GENOMIC DNA]</scope>
    <source>
        <strain evidence="1 2">DSM 44109</strain>
    </source>
</reference>
<dbReference type="RefSeq" id="WP_306863354.1">
    <property type="nucleotide sequence ID" value="NZ_JAUSRB010000002.1"/>
</dbReference>
<proteinExistence type="predicted"/>
<dbReference type="Proteomes" id="UP001230426">
    <property type="component" value="Unassembled WGS sequence"/>
</dbReference>
<dbReference type="SUPFAM" id="SSF47240">
    <property type="entry name" value="Ferritin-like"/>
    <property type="match status" value="1"/>
</dbReference>
<gene>
    <name evidence="1" type="ORF">J2S55_004105</name>
</gene>
<dbReference type="Gene3D" id="1.10.620.20">
    <property type="entry name" value="Ribonucleotide Reductase, subunit A"/>
    <property type="match status" value="1"/>
</dbReference>
<evidence type="ECO:0000313" key="2">
    <source>
        <dbReference type="Proteomes" id="UP001230426"/>
    </source>
</evidence>
<protein>
    <recommendedName>
        <fullName evidence="3">Ferritin-like domain-containing protein</fullName>
    </recommendedName>
</protein>